<sequence>MHEYRFGIQDIGFPALGRAQGLGLASAVNFPFQTASALIFR</sequence>
<organism evidence="1">
    <name type="scientific">Neisseria meningitidis alpha153</name>
    <dbReference type="NCBI Taxonomy" id="663926"/>
    <lineage>
        <taxon>Bacteria</taxon>
        <taxon>Pseudomonadati</taxon>
        <taxon>Pseudomonadota</taxon>
        <taxon>Betaproteobacteria</taxon>
        <taxon>Neisseriales</taxon>
        <taxon>Neisseriaceae</taxon>
        <taxon>Neisseria</taxon>
    </lineage>
</organism>
<protein>
    <submittedName>
        <fullName evidence="1">Uncharacterized protein</fullName>
    </submittedName>
</protein>
<name>C6S9W4_NEIME</name>
<gene>
    <name evidence="1" type="ORF">NME_0073</name>
</gene>
<evidence type="ECO:0000313" key="1">
    <source>
        <dbReference type="EMBL" id="CBA03447.1"/>
    </source>
</evidence>
<dbReference type="AlphaFoldDB" id="C6S9W4"/>
<accession>C6S9W4</accession>
<reference evidence="1" key="1">
    <citation type="journal article" date="2008" name="Proc. Natl. Acad. Sci. U.S.A.">
        <title>Whole-genome comparison of disease and carriage strains provides insights into virulence evolution in Neisseria meningitidis.</title>
        <authorList>
            <person name="Schoen C."/>
            <person name="Blom J."/>
            <person name="Claus H."/>
            <person name="Schramm-Glueck A."/>
            <person name="Brandt P."/>
            <person name="Mueller T."/>
            <person name="Goesmann A."/>
            <person name="Joseph B."/>
            <person name="Konietzny S."/>
            <person name="Kurzai O."/>
            <person name="Schmitt C."/>
            <person name="Friedrich T."/>
            <person name="Linke B."/>
            <person name="Vogel U."/>
            <person name="Frosch M."/>
        </authorList>
    </citation>
    <scope>NUCLEOTIDE SEQUENCE</scope>
    <source>
        <strain evidence="1">Alpha153</strain>
    </source>
</reference>
<dbReference type="EMBL" id="AM889137">
    <property type="protein sequence ID" value="CBA03447.1"/>
    <property type="molecule type" value="Genomic_DNA"/>
</dbReference>
<proteinExistence type="predicted"/>